<dbReference type="Proteomes" id="UP000681720">
    <property type="component" value="Unassembled WGS sequence"/>
</dbReference>
<name>A0A8S2U782_9BILA</name>
<feature type="non-terminal residue" evidence="1">
    <location>
        <position position="1"/>
    </location>
</feature>
<accession>A0A8S2U782</accession>
<reference evidence="1" key="1">
    <citation type="submission" date="2021-02" db="EMBL/GenBank/DDBJ databases">
        <authorList>
            <person name="Nowell W R."/>
        </authorList>
    </citation>
    <scope>NUCLEOTIDE SEQUENCE</scope>
</reference>
<protein>
    <submittedName>
        <fullName evidence="1">Uncharacterized protein</fullName>
    </submittedName>
</protein>
<proteinExistence type="predicted"/>
<comment type="caution">
    <text evidence="1">The sequence shown here is derived from an EMBL/GenBank/DDBJ whole genome shotgun (WGS) entry which is preliminary data.</text>
</comment>
<dbReference type="AlphaFoldDB" id="A0A8S2U782"/>
<evidence type="ECO:0000313" key="2">
    <source>
        <dbReference type="Proteomes" id="UP000681720"/>
    </source>
</evidence>
<evidence type="ECO:0000313" key="1">
    <source>
        <dbReference type="EMBL" id="CAF4319181.1"/>
    </source>
</evidence>
<sequence>CDQTGRFILKTELKLYPESKTIENEQSLLEEVNPSIHMANIENQEKKND</sequence>
<dbReference type="EMBL" id="CAJOBJ010039634">
    <property type="protein sequence ID" value="CAF4319181.1"/>
    <property type="molecule type" value="Genomic_DNA"/>
</dbReference>
<gene>
    <name evidence="1" type="ORF">GIL414_LOCUS26630</name>
</gene>
<organism evidence="1 2">
    <name type="scientific">Rotaria magnacalcarata</name>
    <dbReference type="NCBI Taxonomy" id="392030"/>
    <lineage>
        <taxon>Eukaryota</taxon>
        <taxon>Metazoa</taxon>
        <taxon>Spiralia</taxon>
        <taxon>Gnathifera</taxon>
        <taxon>Rotifera</taxon>
        <taxon>Eurotatoria</taxon>
        <taxon>Bdelloidea</taxon>
        <taxon>Philodinida</taxon>
        <taxon>Philodinidae</taxon>
        <taxon>Rotaria</taxon>
    </lineage>
</organism>